<dbReference type="EMBL" id="MSPP01000001">
    <property type="protein sequence ID" value="OUD10334.1"/>
    <property type="molecule type" value="Genomic_DNA"/>
</dbReference>
<proteinExistence type="predicted"/>
<accession>A0A251X1Z5</accession>
<evidence type="ECO:0000313" key="2">
    <source>
        <dbReference type="EMBL" id="OUD10334.1"/>
    </source>
</evidence>
<feature type="domain" description="Hedgehog/Intein (Hint)" evidence="1">
    <location>
        <begin position="34"/>
        <end position="164"/>
    </location>
</feature>
<name>A0A251X1Z5_9RHOB</name>
<sequence>MRTYEVAYLTSSGDIETFQRLAPAIPIFETAFSAFARGLVLTTRYGAVAIEDLLPGDEVRDVDGHFHELRWKGAITVVPQENQTKHLVRITADSLGPMRPSNDIMVGPAARLADGSEKAANDLIDDSGVIDITPMRPTQLFHLVFDRQCAIDAQGIALHSYHPGARHSFGLQGPRLSLFLELFPHIERWSDFGPAQSRLAKAA</sequence>
<dbReference type="InterPro" id="IPR028992">
    <property type="entry name" value="Hedgehog/Intein_dom"/>
</dbReference>
<dbReference type="AlphaFoldDB" id="A0A251X1Z5"/>
<gene>
    <name evidence="2" type="ORF">BVC71_02155</name>
</gene>
<evidence type="ECO:0000313" key="3">
    <source>
        <dbReference type="Proteomes" id="UP000194664"/>
    </source>
</evidence>
<dbReference type="Proteomes" id="UP000194664">
    <property type="component" value="Unassembled WGS sequence"/>
</dbReference>
<dbReference type="Pfam" id="PF13403">
    <property type="entry name" value="Hint_2"/>
    <property type="match status" value="1"/>
</dbReference>
<organism evidence="2 3">
    <name type="scientific">Marivivens niveibacter</name>
    <dbReference type="NCBI Taxonomy" id="1930667"/>
    <lineage>
        <taxon>Bacteria</taxon>
        <taxon>Pseudomonadati</taxon>
        <taxon>Pseudomonadota</taxon>
        <taxon>Alphaproteobacteria</taxon>
        <taxon>Rhodobacterales</taxon>
        <taxon>Paracoccaceae</taxon>
        <taxon>Marivivens group</taxon>
        <taxon>Marivivens</taxon>
    </lineage>
</organism>
<protein>
    <recommendedName>
        <fullName evidence="1">Hedgehog/Intein (Hint) domain-containing protein</fullName>
    </recommendedName>
</protein>
<reference evidence="2 3" key="1">
    <citation type="submission" date="2016-12" db="EMBL/GenBank/DDBJ databases">
        <title>The draft genome sequence of HSLHS2.</title>
        <authorList>
            <person name="Hu D."/>
            <person name="Wang L."/>
            <person name="Shao Z."/>
        </authorList>
    </citation>
    <scope>NUCLEOTIDE SEQUENCE [LARGE SCALE GENOMIC DNA]</scope>
    <source>
        <strain evidence="2">MCCC 1A06712</strain>
    </source>
</reference>
<keyword evidence="3" id="KW-1185">Reference proteome</keyword>
<evidence type="ECO:0000259" key="1">
    <source>
        <dbReference type="Pfam" id="PF13403"/>
    </source>
</evidence>
<comment type="caution">
    <text evidence="2">The sequence shown here is derived from an EMBL/GenBank/DDBJ whole genome shotgun (WGS) entry which is preliminary data.</text>
</comment>